<reference evidence="2 3" key="1">
    <citation type="submission" date="2017-01" db="EMBL/GenBank/DDBJ databases">
        <title>Genome analysis of Paenibacillus selenitrireducens ES3-24.</title>
        <authorList>
            <person name="Xu D."/>
            <person name="Yao R."/>
            <person name="Zheng S."/>
        </authorList>
    </citation>
    <scope>NUCLEOTIDE SEQUENCE [LARGE SCALE GENOMIC DNA]</scope>
    <source>
        <strain evidence="2 3">ES3-24</strain>
    </source>
</reference>
<dbReference type="AlphaFoldDB" id="A0A1T2XAU1"/>
<name>A0A1T2XAU1_9BACL</name>
<dbReference type="Pfam" id="PF00570">
    <property type="entry name" value="HRDC"/>
    <property type="match status" value="1"/>
</dbReference>
<evidence type="ECO:0000313" key="3">
    <source>
        <dbReference type="Proteomes" id="UP000190188"/>
    </source>
</evidence>
<dbReference type="GO" id="GO:0000166">
    <property type="term" value="F:nucleotide binding"/>
    <property type="evidence" value="ECO:0007669"/>
    <property type="project" value="InterPro"/>
</dbReference>
<comment type="caution">
    <text evidence="2">The sequence shown here is derived from an EMBL/GenBank/DDBJ whole genome shotgun (WGS) entry which is preliminary data.</text>
</comment>
<dbReference type="InterPro" id="IPR002121">
    <property type="entry name" value="HRDC_dom"/>
</dbReference>
<dbReference type="EMBL" id="MSZX01000006">
    <property type="protein sequence ID" value="OPA76713.1"/>
    <property type="molecule type" value="Genomic_DNA"/>
</dbReference>
<dbReference type="SMART" id="SM00341">
    <property type="entry name" value="HRDC"/>
    <property type="match status" value="1"/>
</dbReference>
<sequence length="334" mass="38982">MNIVFLNSFDRATEEDRIVTSQLSIGEADGVWQLVWSEPHEGKMEPTIWYSGTSWGELLTTFRHGVAVKLGEGYKPIIDGMLQDVSESQGRQHRSQLLACYSDLYPNDNLYAMLNTWRRSRASADRKAPYFIATNRMLRLLSVYMPQTMEELLQLPGFGENKIKQYGEEIITLMQEQQRTHDFPLDWVKEHVSQEEYSQWLFKQKEIKYKQDMERLATHRQILEGVQQGYSIADLEHHCQMSRRNIIIAVEALEREGYETDALIEAELRQVPADEQAAIWSSMERGGERYLKPILLDVYGEIGLQGDQSSILYERIRLVRIRYRRQRDVVQQAG</sequence>
<dbReference type="Gene3D" id="1.10.150.80">
    <property type="entry name" value="HRDC domain"/>
    <property type="match status" value="1"/>
</dbReference>
<dbReference type="OrthoDB" id="26793at2"/>
<gene>
    <name evidence="2" type="ORF">BVG16_16210</name>
</gene>
<dbReference type="Proteomes" id="UP000190188">
    <property type="component" value="Unassembled WGS sequence"/>
</dbReference>
<proteinExistence type="predicted"/>
<evidence type="ECO:0000259" key="1">
    <source>
        <dbReference type="PROSITE" id="PS50967"/>
    </source>
</evidence>
<evidence type="ECO:0000313" key="2">
    <source>
        <dbReference type="EMBL" id="OPA76713.1"/>
    </source>
</evidence>
<dbReference type="GO" id="GO:0003676">
    <property type="term" value="F:nucleic acid binding"/>
    <property type="evidence" value="ECO:0007669"/>
    <property type="project" value="InterPro"/>
</dbReference>
<dbReference type="PROSITE" id="PS50967">
    <property type="entry name" value="HRDC"/>
    <property type="match status" value="1"/>
</dbReference>
<keyword evidence="3" id="KW-1185">Reference proteome</keyword>
<dbReference type="SUPFAM" id="SSF47819">
    <property type="entry name" value="HRDC-like"/>
    <property type="match status" value="1"/>
</dbReference>
<dbReference type="InterPro" id="IPR044876">
    <property type="entry name" value="HRDC_dom_sf"/>
</dbReference>
<organism evidence="2 3">
    <name type="scientific">Paenibacillus selenitireducens</name>
    <dbReference type="NCBI Taxonomy" id="1324314"/>
    <lineage>
        <taxon>Bacteria</taxon>
        <taxon>Bacillati</taxon>
        <taxon>Bacillota</taxon>
        <taxon>Bacilli</taxon>
        <taxon>Bacillales</taxon>
        <taxon>Paenibacillaceae</taxon>
        <taxon>Paenibacillus</taxon>
    </lineage>
</organism>
<dbReference type="RefSeq" id="WP_078499731.1">
    <property type="nucleotide sequence ID" value="NZ_MSZX01000006.1"/>
</dbReference>
<dbReference type="InterPro" id="IPR010997">
    <property type="entry name" value="HRDC-like_sf"/>
</dbReference>
<protein>
    <recommendedName>
        <fullName evidence="1">HRDC domain-containing protein</fullName>
    </recommendedName>
</protein>
<dbReference type="STRING" id="1324314.BVG16_16210"/>
<feature type="domain" description="HRDC" evidence="1">
    <location>
        <begin position="104"/>
        <end position="184"/>
    </location>
</feature>
<accession>A0A1T2XAU1</accession>